<feature type="transmembrane region" description="Helical" evidence="1">
    <location>
        <begin position="121"/>
        <end position="139"/>
    </location>
</feature>
<feature type="transmembrane region" description="Helical" evidence="1">
    <location>
        <begin position="49"/>
        <end position="69"/>
    </location>
</feature>
<feature type="transmembrane region" description="Helical" evidence="1">
    <location>
        <begin position="7"/>
        <end position="29"/>
    </location>
</feature>
<organism evidence="2">
    <name type="scientific">Woronichinia naegeliana WA131</name>
    <dbReference type="NCBI Taxonomy" id="2824559"/>
    <lineage>
        <taxon>Bacteria</taxon>
        <taxon>Bacillati</taxon>
        <taxon>Cyanobacteriota</taxon>
        <taxon>Cyanophyceae</taxon>
        <taxon>Synechococcales</taxon>
        <taxon>Coelosphaeriaceae</taxon>
        <taxon>Woronichinia</taxon>
    </lineage>
</organism>
<reference evidence="2" key="1">
    <citation type="submission" date="2021-04" db="EMBL/GenBank/DDBJ databases">
        <title>Genome sequence of Woronichinia naegeliana from Washington state freshwater lake bloom.</title>
        <authorList>
            <person name="Dreher T.W."/>
        </authorList>
    </citation>
    <scope>NUCLEOTIDE SEQUENCE</scope>
    <source>
        <strain evidence="2">WA131</strain>
    </source>
</reference>
<accession>A0A977L4Z3</accession>
<evidence type="ECO:0000313" key="2">
    <source>
        <dbReference type="EMBL" id="UXE64170.1"/>
    </source>
</evidence>
<dbReference type="KEGG" id="wna:KA717_17665"/>
<gene>
    <name evidence="2" type="ORF">KA717_17665</name>
</gene>
<feature type="transmembrane region" description="Helical" evidence="1">
    <location>
        <begin position="89"/>
        <end position="109"/>
    </location>
</feature>
<dbReference type="EMBL" id="CP073041">
    <property type="protein sequence ID" value="UXE64170.1"/>
    <property type="molecule type" value="Genomic_DNA"/>
</dbReference>
<dbReference type="AlphaFoldDB" id="A0A977L4Z3"/>
<keyword evidence="1" id="KW-0472">Membrane</keyword>
<name>A0A977L4Z3_9CYAN</name>
<dbReference type="Proteomes" id="UP001065613">
    <property type="component" value="Chromosome"/>
</dbReference>
<evidence type="ECO:0000256" key="1">
    <source>
        <dbReference type="SAM" id="Phobius"/>
    </source>
</evidence>
<proteinExistence type="predicted"/>
<protein>
    <submittedName>
        <fullName evidence="2">Uncharacterized protein</fullName>
    </submittedName>
</protein>
<keyword evidence="1" id="KW-0812">Transmembrane</keyword>
<keyword evidence="1" id="KW-1133">Transmembrane helix</keyword>
<sequence>MNTRQREVICLVGITTLGIVIAGWLQPFLLQQVPFSMTNKVRDEWMDSVFSPVNNGILLLGILTSLFWYIRAYNLQFMAAKPVIGNGFWWWFLFYLYGVIGAIACLLVAYLNNWLGEVEGAVASLICLCVDVIVLYWLPTALATPKSLRYVPPFSAELRKLYGG</sequence>